<dbReference type="AlphaFoldDB" id="A0A175YML1"/>
<dbReference type="Gramene" id="KZM84480">
    <property type="protein sequence ID" value="KZM84480"/>
    <property type="gene ID" value="DCAR_028098"/>
</dbReference>
<accession>A0A175YML1</accession>
<evidence type="ECO:0000313" key="1">
    <source>
        <dbReference type="EMBL" id="WOH11824.1"/>
    </source>
</evidence>
<dbReference type="Proteomes" id="UP000077755">
    <property type="component" value="Chromosome 8"/>
</dbReference>
<sequence>MQDEHISTSTCIKYIWCRHRGLRTFANPLSVPQNDIFNHGLSGEGEVIGFTCGDNDLGIVW</sequence>
<gene>
    <name evidence="1" type="ORF">DCAR_0831318</name>
</gene>
<keyword evidence="2" id="KW-1185">Reference proteome</keyword>
<proteinExistence type="predicted"/>
<name>A0A175YML1_DAUCS</name>
<protein>
    <submittedName>
        <fullName evidence="1">Uncharacterized protein</fullName>
    </submittedName>
</protein>
<reference evidence="1" key="1">
    <citation type="journal article" date="2016" name="Nat. Genet.">
        <title>A high-quality carrot genome assembly provides new insights into carotenoid accumulation and asterid genome evolution.</title>
        <authorList>
            <person name="Iorizzo M."/>
            <person name="Ellison S."/>
            <person name="Senalik D."/>
            <person name="Zeng P."/>
            <person name="Satapoomin P."/>
            <person name="Huang J."/>
            <person name="Bowman M."/>
            <person name="Iovene M."/>
            <person name="Sanseverino W."/>
            <person name="Cavagnaro P."/>
            <person name="Yildiz M."/>
            <person name="Macko-Podgorni A."/>
            <person name="Moranska E."/>
            <person name="Grzebelus E."/>
            <person name="Grzebelus D."/>
            <person name="Ashrafi H."/>
            <person name="Zheng Z."/>
            <person name="Cheng S."/>
            <person name="Spooner D."/>
            <person name="Van Deynze A."/>
            <person name="Simon P."/>
        </authorList>
    </citation>
    <scope>NUCLEOTIDE SEQUENCE</scope>
    <source>
        <tissue evidence="1">Leaf</tissue>
    </source>
</reference>
<organism evidence="1 2">
    <name type="scientific">Daucus carota subsp. sativus</name>
    <name type="common">Carrot</name>
    <dbReference type="NCBI Taxonomy" id="79200"/>
    <lineage>
        <taxon>Eukaryota</taxon>
        <taxon>Viridiplantae</taxon>
        <taxon>Streptophyta</taxon>
        <taxon>Embryophyta</taxon>
        <taxon>Tracheophyta</taxon>
        <taxon>Spermatophyta</taxon>
        <taxon>Magnoliopsida</taxon>
        <taxon>eudicotyledons</taxon>
        <taxon>Gunneridae</taxon>
        <taxon>Pentapetalae</taxon>
        <taxon>asterids</taxon>
        <taxon>campanulids</taxon>
        <taxon>Apiales</taxon>
        <taxon>Apiaceae</taxon>
        <taxon>Apioideae</taxon>
        <taxon>Scandiceae</taxon>
        <taxon>Daucinae</taxon>
        <taxon>Daucus</taxon>
        <taxon>Daucus sect. Daucus</taxon>
    </lineage>
</organism>
<dbReference type="EMBL" id="CP093350">
    <property type="protein sequence ID" value="WOH11824.1"/>
    <property type="molecule type" value="Genomic_DNA"/>
</dbReference>
<evidence type="ECO:0000313" key="2">
    <source>
        <dbReference type="Proteomes" id="UP000077755"/>
    </source>
</evidence>
<reference evidence="1" key="2">
    <citation type="submission" date="2022-03" db="EMBL/GenBank/DDBJ databases">
        <title>Draft title - Genomic analysis of global carrot germplasm unveils the trajectory of domestication and the origin of high carotenoid orange carrot.</title>
        <authorList>
            <person name="Iorizzo M."/>
            <person name="Ellison S."/>
            <person name="Senalik D."/>
            <person name="Macko-Podgorni A."/>
            <person name="Grzebelus D."/>
            <person name="Bostan H."/>
            <person name="Rolling W."/>
            <person name="Curaba J."/>
            <person name="Simon P."/>
        </authorList>
    </citation>
    <scope>NUCLEOTIDE SEQUENCE</scope>
    <source>
        <tissue evidence="1">Leaf</tissue>
    </source>
</reference>